<dbReference type="PATRIC" id="fig|1227488.3.peg.799"/>
<dbReference type="Proteomes" id="UP000011657">
    <property type="component" value="Unassembled WGS sequence"/>
</dbReference>
<evidence type="ECO:0008006" key="3">
    <source>
        <dbReference type="Google" id="ProtNLM"/>
    </source>
</evidence>
<sequence length="237" mass="26450">MGKTVEESLIGGGALDIDLALLAETNQPPGQTIRQLQGVTLEWYPGPQEINGVIVDIAQSSDTEIGFIASDLNSSSSTVTVAYNVLIHRSEVPQPPWVTLLADAITHYHRGQGLATFSLLFSAFENLLSRELSRTLRAGGWTDNPITDFLERNWTWEERCKDGLKTVTSKHFPTQHPSLYQDLYNLRGTRNNGIIHVDPSDSVADIDIKELKDAFETIMETMIAVNEMCYDERRSLN</sequence>
<evidence type="ECO:0000313" key="1">
    <source>
        <dbReference type="EMBL" id="ELZ22533.1"/>
    </source>
</evidence>
<organism evidence="1 2">
    <name type="scientific">Haloterrigena salina JCM 13891</name>
    <dbReference type="NCBI Taxonomy" id="1227488"/>
    <lineage>
        <taxon>Archaea</taxon>
        <taxon>Methanobacteriati</taxon>
        <taxon>Methanobacteriota</taxon>
        <taxon>Stenosarchaea group</taxon>
        <taxon>Halobacteria</taxon>
        <taxon>Halobacteriales</taxon>
        <taxon>Natrialbaceae</taxon>
        <taxon>Haloterrigena</taxon>
    </lineage>
</organism>
<reference evidence="1 2" key="1">
    <citation type="journal article" date="2014" name="PLoS Genet.">
        <title>Phylogenetically driven sequencing of extremely halophilic archaea reveals strategies for static and dynamic osmo-response.</title>
        <authorList>
            <person name="Becker E.A."/>
            <person name="Seitzer P.M."/>
            <person name="Tritt A."/>
            <person name="Larsen D."/>
            <person name="Krusor M."/>
            <person name="Yao A.I."/>
            <person name="Wu D."/>
            <person name="Madern D."/>
            <person name="Eisen J.A."/>
            <person name="Darling A.E."/>
            <person name="Facciotti M.T."/>
        </authorList>
    </citation>
    <scope>NUCLEOTIDE SEQUENCE [LARGE SCALE GENOMIC DNA]</scope>
    <source>
        <strain evidence="1 2">JCM 13891</strain>
    </source>
</reference>
<keyword evidence="2" id="KW-1185">Reference proteome</keyword>
<accession>M0CIV5</accession>
<gene>
    <name evidence="1" type="ORF">C477_04024</name>
</gene>
<dbReference type="AlphaFoldDB" id="M0CIV5"/>
<proteinExistence type="predicted"/>
<dbReference type="EMBL" id="AOIS01000014">
    <property type="protein sequence ID" value="ELZ22533.1"/>
    <property type="molecule type" value="Genomic_DNA"/>
</dbReference>
<name>M0CIV5_9EURY</name>
<evidence type="ECO:0000313" key="2">
    <source>
        <dbReference type="Proteomes" id="UP000011657"/>
    </source>
</evidence>
<comment type="caution">
    <text evidence="1">The sequence shown here is derived from an EMBL/GenBank/DDBJ whole genome shotgun (WGS) entry which is preliminary data.</text>
</comment>
<protein>
    <recommendedName>
        <fullName evidence="3">RiboL-PSP-HEPN domain-containing protein</fullName>
    </recommendedName>
</protein>